<keyword evidence="3" id="KW-1185">Reference proteome</keyword>
<dbReference type="RefSeq" id="WP_389362271.1">
    <property type="nucleotide sequence ID" value="NZ_JBIACK010000009.1"/>
</dbReference>
<protein>
    <recommendedName>
        <fullName evidence="4">Spore coat protein</fullName>
    </recommendedName>
</protein>
<organism evidence="2 3">
    <name type="scientific">Cytobacillus spartinae</name>
    <dbReference type="NCBI Taxonomy" id="3299023"/>
    <lineage>
        <taxon>Bacteria</taxon>
        <taxon>Bacillati</taxon>
        <taxon>Bacillota</taxon>
        <taxon>Bacilli</taxon>
        <taxon>Bacillales</taxon>
        <taxon>Bacillaceae</taxon>
        <taxon>Cytobacillus</taxon>
    </lineage>
</organism>
<proteinExistence type="predicted"/>
<reference evidence="2 3" key="1">
    <citation type="submission" date="2024-08" db="EMBL/GenBank/DDBJ databases">
        <title>Two novel Cytobacillus novel species.</title>
        <authorList>
            <person name="Liu G."/>
        </authorList>
    </citation>
    <scope>NUCLEOTIDE SEQUENCE [LARGE SCALE GENOMIC DNA]</scope>
    <source>
        <strain evidence="2 3">FJAT-54145</strain>
    </source>
</reference>
<feature type="region of interest" description="Disordered" evidence="1">
    <location>
        <begin position="1"/>
        <end position="23"/>
    </location>
</feature>
<dbReference type="EMBL" id="JBIACK010000009">
    <property type="protein sequence ID" value="MFE8702302.1"/>
    <property type="molecule type" value="Genomic_DNA"/>
</dbReference>
<name>A0ABW6KHY2_9BACI</name>
<dbReference type="Proteomes" id="UP001601059">
    <property type="component" value="Unassembled WGS sequence"/>
</dbReference>
<feature type="compositionally biased region" description="Low complexity" evidence="1">
    <location>
        <begin position="1"/>
        <end position="16"/>
    </location>
</feature>
<comment type="caution">
    <text evidence="2">The sequence shown here is derived from an EMBL/GenBank/DDBJ whole genome shotgun (WGS) entry which is preliminary data.</text>
</comment>
<gene>
    <name evidence="2" type="ORF">ACFYKX_17030</name>
</gene>
<evidence type="ECO:0000313" key="3">
    <source>
        <dbReference type="Proteomes" id="UP001601059"/>
    </source>
</evidence>
<evidence type="ECO:0000313" key="2">
    <source>
        <dbReference type="EMBL" id="MFE8702302.1"/>
    </source>
</evidence>
<sequence length="92" mass="10919">MQQQQNMNNQFQQAQQGIMPQPPAVVSSKDSLYLSDMLSWNLLAMKKAHFFAQQCQDQQLKMEFEKCGQMHQRHYEQILSHLNTQNQTFMQQ</sequence>
<evidence type="ECO:0008006" key="4">
    <source>
        <dbReference type="Google" id="ProtNLM"/>
    </source>
</evidence>
<accession>A0ABW6KHY2</accession>
<evidence type="ECO:0000256" key="1">
    <source>
        <dbReference type="SAM" id="MobiDB-lite"/>
    </source>
</evidence>